<dbReference type="Proteomes" id="UP000049828">
    <property type="component" value="Unassembled WGS sequence"/>
</dbReference>
<evidence type="ECO:0000313" key="2">
    <source>
        <dbReference type="EMBL" id="CUN18010.1"/>
    </source>
</evidence>
<dbReference type="InterPro" id="IPR008183">
    <property type="entry name" value="Aldose_1/G6P_1-epimerase"/>
</dbReference>
<sequence>MLITLHSNGYEVAVNTMGAELKSFKDPSGKEYVWNSDPAFWMRSSPLLFPTIGNLRNGETTMKGQVYPLVKHGFCKDTEFEVKDLSDDTVTFLLHANEETLKSYPYQFELSLTYHLSDNELSMEYRVVNHDTEEMFYHIGAHPGFMLPVSSGETLADCELVFEKAEDFVSYEYDLENMEFNTEKKVVQKAEGNTLPLTVAMFDSDAVFFEHTNSHRVSFLNTHTGKGVTMDYPDFESIAFWTPAGGNAPFLCLEPWNGSAIFHQDSDIFSEKRGILSLMPEAEKTYHLKITLEA</sequence>
<dbReference type="PANTHER" id="PTHR11122">
    <property type="entry name" value="APOSPORY-ASSOCIATED PROTEIN C-RELATED"/>
    <property type="match status" value="1"/>
</dbReference>
<dbReference type="InterPro" id="IPR014718">
    <property type="entry name" value="GH-type_carb-bd"/>
</dbReference>
<dbReference type="SUPFAM" id="SSF74650">
    <property type="entry name" value="Galactose mutarotase-like"/>
    <property type="match status" value="1"/>
</dbReference>
<dbReference type="EMBL" id="QSFX01000013">
    <property type="protein sequence ID" value="RHA88725.1"/>
    <property type="molecule type" value="Genomic_DNA"/>
</dbReference>
<dbReference type="Proteomes" id="UP000095395">
    <property type="component" value="Unassembled WGS sequence"/>
</dbReference>
<evidence type="ECO:0000313" key="6">
    <source>
        <dbReference type="Proteomes" id="UP000049828"/>
    </source>
</evidence>
<evidence type="ECO:0000313" key="8">
    <source>
        <dbReference type="Proteomes" id="UP000095453"/>
    </source>
</evidence>
<organism evidence="1 6">
    <name type="scientific">Roseburia inulinivorans</name>
    <dbReference type="NCBI Taxonomy" id="360807"/>
    <lineage>
        <taxon>Bacteria</taxon>
        <taxon>Bacillati</taxon>
        <taxon>Bacillota</taxon>
        <taxon>Clostridia</taxon>
        <taxon>Lachnospirales</taxon>
        <taxon>Lachnospiraceae</taxon>
        <taxon>Roseburia</taxon>
    </lineage>
</organism>
<dbReference type="Proteomes" id="UP000285820">
    <property type="component" value="Unassembled WGS sequence"/>
</dbReference>
<dbReference type="Gene3D" id="2.70.98.10">
    <property type="match status" value="1"/>
</dbReference>
<dbReference type="AlphaFoldDB" id="A0A0M6X0H8"/>
<reference evidence="6" key="1">
    <citation type="submission" date="2015-05" db="EMBL/GenBank/DDBJ databases">
        <authorList>
            <consortium name="Pathogen Informatics"/>
        </authorList>
    </citation>
    <scope>NUCLEOTIDE SEQUENCE [LARGE SCALE GENOMIC DNA]</scope>
    <source>
        <strain evidence="3 7">2789STDY5608835</strain>
        <strain evidence="2 8">2789STDY5608887</strain>
        <strain evidence="6">L1-83</strain>
    </source>
</reference>
<dbReference type="STRING" id="360807.ERS852392_00684"/>
<proteinExistence type="predicted"/>
<dbReference type="Proteomes" id="UP000283492">
    <property type="component" value="Unassembled WGS sequence"/>
</dbReference>
<name>A0A0M6X0H8_9FIRM</name>
<evidence type="ECO:0000313" key="5">
    <source>
        <dbReference type="EMBL" id="RHA88725.1"/>
    </source>
</evidence>
<dbReference type="Proteomes" id="UP000095453">
    <property type="component" value="Unassembled WGS sequence"/>
</dbReference>
<reference evidence="1" key="2">
    <citation type="submission" date="2015-05" db="EMBL/GenBank/DDBJ databases">
        <authorList>
            <person name="Wang D.B."/>
            <person name="Wang M."/>
        </authorList>
    </citation>
    <scope>NUCLEOTIDE SEQUENCE [LARGE SCALE GENOMIC DNA]</scope>
    <source>
        <strain evidence="1">L1-83</strain>
    </source>
</reference>
<evidence type="ECO:0000313" key="4">
    <source>
        <dbReference type="EMBL" id="RGR70323.1"/>
    </source>
</evidence>
<dbReference type="InterPro" id="IPR037481">
    <property type="entry name" value="LacX"/>
</dbReference>
<evidence type="ECO:0000313" key="10">
    <source>
        <dbReference type="Proteomes" id="UP000285820"/>
    </source>
</evidence>
<dbReference type="GeneID" id="75163337"/>
<dbReference type="InterPro" id="IPR011013">
    <property type="entry name" value="Gal_mutarotase_sf_dom"/>
</dbReference>
<dbReference type="CDD" id="cd09024">
    <property type="entry name" value="Aldose_epim_lacX"/>
    <property type="match status" value="1"/>
</dbReference>
<evidence type="ECO:0000313" key="3">
    <source>
        <dbReference type="EMBL" id="CUN54020.1"/>
    </source>
</evidence>
<evidence type="ECO:0000313" key="1">
    <source>
        <dbReference type="EMBL" id="CRL43421.1"/>
    </source>
</evidence>
<evidence type="ECO:0000313" key="7">
    <source>
        <dbReference type="Proteomes" id="UP000095395"/>
    </source>
</evidence>
<dbReference type="GO" id="GO:0016853">
    <property type="term" value="F:isomerase activity"/>
    <property type="evidence" value="ECO:0007669"/>
    <property type="project" value="InterPro"/>
</dbReference>
<dbReference type="OrthoDB" id="9795355at2"/>
<protein>
    <submittedName>
        <fullName evidence="2 4">Aldose 1-epimerase</fullName>
    </submittedName>
    <submittedName>
        <fullName evidence="1">Galactose mutarotase and related enzymes</fullName>
    </submittedName>
</protein>
<dbReference type="EMBL" id="CYYR01000003">
    <property type="protein sequence ID" value="CUN54020.1"/>
    <property type="molecule type" value="Genomic_DNA"/>
</dbReference>
<dbReference type="Pfam" id="PF01263">
    <property type="entry name" value="Aldose_epim"/>
    <property type="match status" value="1"/>
</dbReference>
<dbReference type="EMBL" id="CYXX01000017">
    <property type="protein sequence ID" value="CUN18010.1"/>
    <property type="molecule type" value="Genomic_DNA"/>
</dbReference>
<evidence type="ECO:0000313" key="9">
    <source>
        <dbReference type="Proteomes" id="UP000283492"/>
    </source>
</evidence>
<dbReference type="EMBL" id="CVRS01000131">
    <property type="protein sequence ID" value="CRL43421.1"/>
    <property type="molecule type" value="Genomic_DNA"/>
</dbReference>
<accession>A0A0M6X0H8</accession>
<gene>
    <name evidence="5" type="ORF">DW914_08625</name>
    <name evidence="4" type="ORF">DWY29_03435</name>
    <name evidence="3" type="ORF">ERS852392_00684</name>
    <name evidence="2" type="ORF">ERS852444_02263</name>
    <name evidence="1" type="ORF">RIL183_10351</name>
</gene>
<keyword evidence="6" id="KW-1185">Reference proteome</keyword>
<dbReference type="PANTHER" id="PTHR11122:SF13">
    <property type="entry name" value="GLUCOSE-6-PHOSPHATE 1-EPIMERASE"/>
    <property type="match status" value="1"/>
</dbReference>
<dbReference type="EMBL" id="QRUN01000003">
    <property type="protein sequence ID" value="RGR70323.1"/>
    <property type="molecule type" value="Genomic_DNA"/>
</dbReference>
<reference evidence="9 10" key="3">
    <citation type="submission" date="2018-08" db="EMBL/GenBank/DDBJ databases">
        <title>A genome reference for cultivated species of the human gut microbiota.</title>
        <authorList>
            <person name="Zou Y."/>
            <person name="Xue W."/>
            <person name="Luo G."/>
        </authorList>
    </citation>
    <scope>NUCLEOTIDE SEQUENCE [LARGE SCALE GENOMIC DNA]</scope>
    <source>
        <strain evidence="4 10">AF24-4</strain>
        <strain evidence="5 9">AM42-1AC</strain>
    </source>
</reference>
<dbReference type="GO" id="GO:0030246">
    <property type="term" value="F:carbohydrate binding"/>
    <property type="evidence" value="ECO:0007669"/>
    <property type="project" value="InterPro"/>
</dbReference>
<dbReference type="GO" id="GO:0005975">
    <property type="term" value="P:carbohydrate metabolic process"/>
    <property type="evidence" value="ECO:0007669"/>
    <property type="project" value="InterPro"/>
</dbReference>
<dbReference type="RefSeq" id="WP_007887987.1">
    <property type="nucleotide sequence ID" value="NZ_CABJFX010000013.1"/>
</dbReference>